<feature type="domain" description="DAHP synthetase I/KDSA" evidence="2">
    <location>
        <begin position="83"/>
        <end position="275"/>
    </location>
</feature>
<dbReference type="Gene3D" id="3.20.20.70">
    <property type="entry name" value="Aldolase class I"/>
    <property type="match status" value="1"/>
</dbReference>
<name>X0T2I3_9ZZZZ</name>
<protein>
    <recommendedName>
        <fullName evidence="5">DAHP synthetase I/KDSA domain-containing protein</fullName>
    </recommendedName>
</protein>
<keyword evidence="1" id="KW-0808">Transferase</keyword>
<evidence type="ECO:0000259" key="2">
    <source>
        <dbReference type="Pfam" id="PF00793"/>
    </source>
</evidence>
<dbReference type="AlphaFoldDB" id="X0T2I3"/>
<dbReference type="InterPro" id="IPR006268">
    <property type="entry name" value="DAHP_syn_2"/>
</dbReference>
<evidence type="ECO:0000256" key="1">
    <source>
        <dbReference type="ARBA" id="ARBA00022679"/>
    </source>
</evidence>
<sequence length="275" mass="30420">MIIVMNSKTDDADVEKVIQKLREMGHKVHISRGERRIILGVIGDVENLASVPFYAFNGVEEIIRIMKPYKLASREFKDFDTTVKVKDVAIGGKEVVVMAGPCVVENEKQIFETAQKVKAVGAKILRGGAFKPRTSPYSFQGLGEEGLKLLAQAGKETGLAVVTEVMSVNQIELVGKYTDIFQVGARNMQNFVLLKELGKTKKPILLKRGLSATIEEMLLSAEYILTQGNYEVILCERGIRTFENYTRNTLDLSAIPALKRLSHLPVIVDPSHATG</sequence>
<comment type="caution">
    <text evidence="4">The sequence shown here is derived from an EMBL/GenBank/DDBJ whole genome shotgun (WGS) entry which is preliminary data.</text>
</comment>
<evidence type="ECO:0008006" key="5">
    <source>
        <dbReference type="Google" id="ProtNLM"/>
    </source>
</evidence>
<dbReference type="InterPro" id="IPR041071">
    <property type="entry name" value="DAHP_snth_FXD"/>
</dbReference>
<dbReference type="NCBIfam" id="NF006421">
    <property type="entry name" value="PRK08673.1"/>
    <property type="match status" value="1"/>
</dbReference>
<evidence type="ECO:0000259" key="3">
    <source>
        <dbReference type="Pfam" id="PF18152"/>
    </source>
</evidence>
<dbReference type="InterPro" id="IPR052899">
    <property type="entry name" value="Class-I_DAHP_synthase"/>
</dbReference>
<dbReference type="NCBIfam" id="NF009239">
    <property type="entry name" value="PRK12595.1"/>
    <property type="match status" value="1"/>
</dbReference>
<dbReference type="PANTHER" id="PTHR43018:SF2">
    <property type="entry name" value="PHOSPHO-2-DEHYDRO-3-DEOXYHEPTONATE ALDOLASE"/>
    <property type="match status" value="1"/>
</dbReference>
<organism evidence="4">
    <name type="scientific">marine sediment metagenome</name>
    <dbReference type="NCBI Taxonomy" id="412755"/>
    <lineage>
        <taxon>unclassified sequences</taxon>
        <taxon>metagenomes</taxon>
        <taxon>ecological metagenomes</taxon>
    </lineage>
</organism>
<dbReference type="Gene3D" id="3.30.70.1140">
    <property type="entry name" value="Phospho-2-dehydro-3-deoxyheptonate aldolase, domain 1"/>
    <property type="match status" value="1"/>
</dbReference>
<reference evidence="4" key="1">
    <citation type="journal article" date="2014" name="Front. Microbiol.">
        <title>High frequency of phylogenetically diverse reductive dehalogenase-homologous genes in deep subseafloor sedimentary metagenomes.</title>
        <authorList>
            <person name="Kawai M."/>
            <person name="Futagami T."/>
            <person name="Toyoda A."/>
            <person name="Takaki Y."/>
            <person name="Nishi S."/>
            <person name="Hori S."/>
            <person name="Arai W."/>
            <person name="Tsubouchi T."/>
            <person name="Morono Y."/>
            <person name="Uchiyama I."/>
            <person name="Ito T."/>
            <person name="Fujiyama A."/>
            <person name="Inagaki F."/>
            <person name="Takami H."/>
        </authorList>
    </citation>
    <scope>NUCLEOTIDE SEQUENCE</scope>
    <source>
        <strain evidence="4">Expedition CK06-06</strain>
    </source>
</reference>
<dbReference type="GO" id="GO:0009073">
    <property type="term" value="P:aromatic amino acid family biosynthetic process"/>
    <property type="evidence" value="ECO:0007669"/>
    <property type="project" value="InterPro"/>
</dbReference>
<feature type="domain" description="DAHP synthase ferredoxin-like" evidence="3">
    <location>
        <begin position="1"/>
        <end position="67"/>
    </location>
</feature>
<dbReference type="GO" id="GO:0016740">
    <property type="term" value="F:transferase activity"/>
    <property type="evidence" value="ECO:0007669"/>
    <property type="project" value="UniProtKB-KW"/>
</dbReference>
<dbReference type="NCBIfam" id="TIGR01361">
    <property type="entry name" value="DAHP_synth_Bsub"/>
    <property type="match status" value="1"/>
</dbReference>
<dbReference type="GO" id="GO:0016832">
    <property type="term" value="F:aldehyde-lyase activity"/>
    <property type="evidence" value="ECO:0007669"/>
    <property type="project" value="InterPro"/>
</dbReference>
<dbReference type="Pfam" id="PF00793">
    <property type="entry name" value="DAHP_synth_1"/>
    <property type="match status" value="1"/>
</dbReference>
<feature type="non-terminal residue" evidence="4">
    <location>
        <position position="275"/>
    </location>
</feature>
<accession>X0T2I3</accession>
<dbReference type="PANTHER" id="PTHR43018">
    <property type="entry name" value="PHOSPHO-2-DEHYDRO-3-DEOXYHEPTONATE ALDOLASE"/>
    <property type="match status" value="1"/>
</dbReference>
<dbReference type="SUPFAM" id="SSF51569">
    <property type="entry name" value="Aldolase"/>
    <property type="match status" value="1"/>
</dbReference>
<proteinExistence type="predicted"/>
<evidence type="ECO:0000313" key="4">
    <source>
        <dbReference type="EMBL" id="GAF70260.1"/>
    </source>
</evidence>
<gene>
    <name evidence="4" type="ORF">S01H1_00064</name>
</gene>
<dbReference type="EMBL" id="BARS01000017">
    <property type="protein sequence ID" value="GAF70260.1"/>
    <property type="molecule type" value="Genomic_DNA"/>
</dbReference>
<dbReference type="Pfam" id="PF18152">
    <property type="entry name" value="DAHP_snth_FXD"/>
    <property type="match status" value="1"/>
</dbReference>
<dbReference type="InterPro" id="IPR006218">
    <property type="entry name" value="DAHP1/KDSA"/>
</dbReference>
<dbReference type="InterPro" id="IPR013785">
    <property type="entry name" value="Aldolase_TIM"/>
</dbReference>